<feature type="non-terminal residue" evidence="2">
    <location>
        <position position="108"/>
    </location>
</feature>
<sequence length="108" mass="11368">MTIDAADQFRSWMEAVSSRRPDDILGAATSLVTSPRCFRGRGASPLAAARGGQCSHALGPGAPPSPRPAGTRSEKRQGGRRANRFGQAGTETPEPEGARTRLLLPAEK</sequence>
<name>A0ABN9U078_9DINO</name>
<gene>
    <name evidence="2" type="ORF">PCOR1329_LOCUS44025</name>
</gene>
<evidence type="ECO:0000313" key="3">
    <source>
        <dbReference type="Proteomes" id="UP001189429"/>
    </source>
</evidence>
<feature type="region of interest" description="Disordered" evidence="1">
    <location>
        <begin position="37"/>
        <end position="108"/>
    </location>
</feature>
<organism evidence="2 3">
    <name type="scientific">Prorocentrum cordatum</name>
    <dbReference type="NCBI Taxonomy" id="2364126"/>
    <lineage>
        <taxon>Eukaryota</taxon>
        <taxon>Sar</taxon>
        <taxon>Alveolata</taxon>
        <taxon>Dinophyceae</taxon>
        <taxon>Prorocentrales</taxon>
        <taxon>Prorocentraceae</taxon>
        <taxon>Prorocentrum</taxon>
    </lineage>
</organism>
<evidence type="ECO:0000313" key="2">
    <source>
        <dbReference type="EMBL" id="CAK0852056.1"/>
    </source>
</evidence>
<evidence type="ECO:0000256" key="1">
    <source>
        <dbReference type="SAM" id="MobiDB-lite"/>
    </source>
</evidence>
<proteinExistence type="predicted"/>
<protein>
    <recommendedName>
        <fullName evidence="4">RNA helicase</fullName>
    </recommendedName>
</protein>
<accession>A0ABN9U078</accession>
<comment type="caution">
    <text evidence="2">The sequence shown here is derived from an EMBL/GenBank/DDBJ whole genome shotgun (WGS) entry which is preliminary data.</text>
</comment>
<keyword evidence="3" id="KW-1185">Reference proteome</keyword>
<evidence type="ECO:0008006" key="4">
    <source>
        <dbReference type="Google" id="ProtNLM"/>
    </source>
</evidence>
<dbReference type="EMBL" id="CAUYUJ010015290">
    <property type="protein sequence ID" value="CAK0852056.1"/>
    <property type="molecule type" value="Genomic_DNA"/>
</dbReference>
<dbReference type="Proteomes" id="UP001189429">
    <property type="component" value="Unassembled WGS sequence"/>
</dbReference>
<reference evidence="2" key="1">
    <citation type="submission" date="2023-10" db="EMBL/GenBank/DDBJ databases">
        <authorList>
            <person name="Chen Y."/>
            <person name="Shah S."/>
            <person name="Dougan E. K."/>
            <person name="Thang M."/>
            <person name="Chan C."/>
        </authorList>
    </citation>
    <scope>NUCLEOTIDE SEQUENCE [LARGE SCALE GENOMIC DNA]</scope>
</reference>